<accession>A0AAD5SD40</accession>
<protein>
    <submittedName>
        <fullName evidence="1">Uncharacterized protein</fullName>
    </submittedName>
</protein>
<gene>
    <name evidence="1" type="ORF">HK097_006040</name>
</gene>
<organism evidence="1 2">
    <name type="scientific">Rhizophlyctis rosea</name>
    <dbReference type="NCBI Taxonomy" id="64517"/>
    <lineage>
        <taxon>Eukaryota</taxon>
        <taxon>Fungi</taxon>
        <taxon>Fungi incertae sedis</taxon>
        <taxon>Chytridiomycota</taxon>
        <taxon>Chytridiomycota incertae sedis</taxon>
        <taxon>Chytridiomycetes</taxon>
        <taxon>Rhizophlyctidales</taxon>
        <taxon>Rhizophlyctidaceae</taxon>
        <taxon>Rhizophlyctis</taxon>
    </lineage>
</organism>
<keyword evidence="2" id="KW-1185">Reference proteome</keyword>
<dbReference type="Proteomes" id="UP001212841">
    <property type="component" value="Unassembled WGS sequence"/>
</dbReference>
<name>A0AAD5SD40_9FUNG</name>
<dbReference type="AlphaFoldDB" id="A0AAD5SD40"/>
<comment type="caution">
    <text evidence="1">The sequence shown here is derived from an EMBL/GenBank/DDBJ whole genome shotgun (WGS) entry which is preliminary data.</text>
</comment>
<dbReference type="EMBL" id="JADGJD010000283">
    <property type="protein sequence ID" value="KAJ3052571.1"/>
    <property type="molecule type" value="Genomic_DNA"/>
</dbReference>
<proteinExistence type="predicted"/>
<evidence type="ECO:0000313" key="2">
    <source>
        <dbReference type="Proteomes" id="UP001212841"/>
    </source>
</evidence>
<reference evidence="1" key="1">
    <citation type="submission" date="2020-05" db="EMBL/GenBank/DDBJ databases">
        <title>Phylogenomic resolution of chytrid fungi.</title>
        <authorList>
            <person name="Stajich J.E."/>
            <person name="Amses K."/>
            <person name="Simmons R."/>
            <person name="Seto K."/>
            <person name="Myers J."/>
            <person name="Bonds A."/>
            <person name="Quandt C.A."/>
            <person name="Barry K."/>
            <person name="Liu P."/>
            <person name="Grigoriev I."/>
            <person name="Longcore J.E."/>
            <person name="James T.Y."/>
        </authorList>
    </citation>
    <scope>NUCLEOTIDE SEQUENCE</scope>
    <source>
        <strain evidence="1">JEL0318</strain>
    </source>
</reference>
<sequence>MARYHDAGLRSWSIVGNEISNPSFNKKFTHSPTDVSTFWVTHVSETGSVHTAHDVANYPHAANEDALTAYRTKYFKAGVNFISDLEQHASGLNMVGSSNPNIQIFATYENAIPSTTVAVVTVVLSVVMEVTGSNIFIHRAYA</sequence>
<evidence type="ECO:0000313" key="1">
    <source>
        <dbReference type="EMBL" id="KAJ3052571.1"/>
    </source>
</evidence>